<dbReference type="Pfam" id="PF04070">
    <property type="entry name" value="DUF378"/>
    <property type="match status" value="1"/>
</dbReference>
<dbReference type="AlphaFoldDB" id="A0A1H4GAT5"/>
<evidence type="ECO:0000313" key="3">
    <source>
        <dbReference type="Proteomes" id="UP000198584"/>
    </source>
</evidence>
<accession>A0A1H4GAT5</accession>
<name>A0A1H4GAT5_9BACI</name>
<dbReference type="Proteomes" id="UP000198584">
    <property type="component" value="Unassembled WGS sequence"/>
</dbReference>
<evidence type="ECO:0000313" key="2">
    <source>
        <dbReference type="EMBL" id="SEB05998.1"/>
    </source>
</evidence>
<proteinExistence type="predicted"/>
<keyword evidence="1" id="KW-1133">Transmembrane helix</keyword>
<dbReference type="PANTHER" id="PTHR37304:SF1">
    <property type="entry name" value="MEMBRANE PROTEIN"/>
    <property type="match status" value="1"/>
</dbReference>
<dbReference type="EMBL" id="FNQR01000014">
    <property type="protein sequence ID" value="SEB05998.1"/>
    <property type="molecule type" value="Genomic_DNA"/>
</dbReference>
<feature type="transmembrane region" description="Helical" evidence="1">
    <location>
        <begin position="46"/>
        <end position="63"/>
    </location>
</feature>
<protein>
    <recommendedName>
        <fullName evidence="4">DUF378 domain-containing protein</fullName>
    </recommendedName>
</protein>
<gene>
    <name evidence="2" type="ORF">SAMN05421743_114105</name>
</gene>
<evidence type="ECO:0008006" key="4">
    <source>
        <dbReference type="Google" id="ProtNLM"/>
    </source>
</evidence>
<reference evidence="2 3" key="1">
    <citation type="submission" date="2016-10" db="EMBL/GenBank/DDBJ databases">
        <authorList>
            <person name="de Groot N.N."/>
        </authorList>
    </citation>
    <scope>NUCLEOTIDE SEQUENCE [LARGE SCALE GENOMIC DNA]</scope>
    <source>
        <strain evidence="2 3">CCM7597</strain>
    </source>
</reference>
<dbReference type="STRING" id="571932.SAMN05421743_114105"/>
<keyword evidence="1" id="KW-0472">Membrane</keyword>
<organism evidence="2 3">
    <name type="scientific">Thalassobacillus cyri</name>
    <dbReference type="NCBI Taxonomy" id="571932"/>
    <lineage>
        <taxon>Bacteria</taxon>
        <taxon>Bacillati</taxon>
        <taxon>Bacillota</taxon>
        <taxon>Bacilli</taxon>
        <taxon>Bacillales</taxon>
        <taxon>Bacillaceae</taxon>
        <taxon>Thalassobacillus</taxon>
    </lineage>
</organism>
<keyword evidence="3" id="KW-1185">Reference proteome</keyword>
<dbReference type="OrthoDB" id="9812136at2"/>
<keyword evidence="1" id="KW-0812">Transmembrane</keyword>
<feature type="transmembrane region" description="Helical" evidence="1">
    <location>
        <begin position="7"/>
        <end position="34"/>
    </location>
</feature>
<dbReference type="InterPro" id="IPR007211">
    <property type="entry name" value="DUF378"/>
</dbReference>
<dbReference type="PANTHER" id="PTHR37304">
    <property type="entry name" value="MEMBRANE PROTEIN-RELATED"/>
    <property type="match status" value="1"/>
</dbReference>
<evidence type="ECO:0000256" key="1">
    <source>
        <dbReference type="SAM" id="Phobius"/>
    </source>
</evidence>
<sequence>MDTLKRIALILTIVGAINWGLIGLFQFDLVAAIFGGGEQSGAFARIIYTLVGISGIIAMSYLFQPELETADRTEPNTTR</sequence>
<dbReference type="RefSeq" id="WP_093045920.1">
    <property type="nucleotide sequence ID" value="NZ_FNQR01000014.1"/>
</dbReference>